<dbReference type="OrthoDB" id="6431143at2759"/>
<evidence type="ECO:0000313" key="2">
    <source>
        <dbReference type="EMBL" id="GBO45768.1"/>
    </source>
</evidence>
<dbReference type="PANTHER" id="PTHR37984">
    <property type="entry name" value="PROTEIN CBG26694"/>
    <property type="match status" value="1"/>
</dbReference>
<dbReference type="Proteomes" id="UP000499080">
    <property type="component" value="Unassembled WGS sequence"/>
</dbReference>
<dbReference type="AlphaFoldDB" id="A0A4Y2X980"/>
<dbReference type="EMBL" id="BGPR01073049">
    <property type="protein sequence ID" value="GBO45768.1"/>
    <property type="molecule type" value="Genomic_DNA"/>
</dbReference>
<dbReference type="FunFam" id="3.30.70.270:FF:000003">
    <property type="entry name" value="Transposon Ty3-G Gag-Pol polyprotein"/>
    <property type="match status" value="1"/>
</dbReference>
<comment type="caution">
    <text evidence="2">The sequence shown here is derived from an EMBL/GenBank/DDBJ whole genome shotgun (WGS) entry which is preliminary data.</text>
</comment>
<evidence type="ECO:0000259" key="1">
    <source>
        <dbReference type="PROSITE" id="PS50878"/>
    </source>
</evidence>
<dbReference type="InterPro" id="IPR043502">
    <property type="entry name" value="DNA/RNA_pol_sf"/>
</dbReference>
<proteinExistence type="predicted"/>
<dbReference type="InterPro" id="IPR000477">
    <property type="entry name" value="RT_dom"/>
</dbReference>
<dbReference type="FunFam" id="3.30.70.270:FF:000063">
    <property type="entry name" value="Zinc knuckle domaincontaining protein"/>
    <property type="match status" value="1"/>
</dbReference>
<evidence type="ECO:0000313" key="3">
    <source>
        <dbReference type="Proteomes" id="UP000499080"/>
    </source>
</evidence>
<dbReference type="InterPro" id="IPR043128">
    <property type="entry name" value="Rev_trsase/Diguanyl_cyclase"/>
</dbReference>
<dbReference type="PROSITE" id="PS50878">
    <property type="entry name" value="RT_POL"/>
    <property type="match status" value="1"/>
</dbReference>
<accession>A0A4Y2X980</accession>
<protein>
    <submittedName>
        <fullName evidence="2">Transposon Tf2-9 polyprotein</fullName>
    </submittedName>
</protein>
<feature type="domain" description="Reverse transcriptase" evidence="1">
    <location>
        <begin position="1"/>
        <end position="78"/>
    </location>
</feature>
<dbReference type="InterPro" id="IPR050951">
    <property type="entry name" value="Retrovirus_Pol_polyprotein"/>
</dbReference>
<dbReference type="Pfam" id="PF00078">
    <property type="entry name" value="RVT_1"/>
    <property type="match status" value="1"/>
</dbReference>
<reference evidence="2 3" key="1">
    <citation type="journal article" date="2019" name="Sci. Rep.">
        <title>Orb-weaving spider Araneus ventricosus genome elucidates the spidroin gene catalogue.</title>
        <authorList>
            <person name="Kono N."/>
            <person name="Nakamura H."/>
            <person name="Ohtoshi R."/>
            <person name="Moran D.A.P."/>
            <person name="Shinohara A."/>
            <person name="Yoshida Y."/>
            <person name="Fujiwara M."/>
            <person name="Mori M."/>
            <person name="Tomita M."/>
            <person name="Arakawa K."/>
        </authorList>
    </citation>
    <scope>NUCLEOTIDE SEQUENCE [LARGE SCALE GENOMIC DNA]</scope>
</reference>
<dbReference type="SUPFAM" id="SSF56672">
    <property type="entry name" value="DNA/RNA polymerases"/>
    <property type="match status" value="1"/>
</dbReference>
<keyword evidence="3" id="KW-1185">Reference proteome</keyword>
<gene>
    <name evidence="2" type="primary">Tf2-9_52</name>
    <name evidence="2" type="ORF">AVEN_189003_1</name>
</gene>
<dbReference type="GO" id="GO:0071897">
    <property type="term" value="P:DNA biosynthetic process"/>
    <property type="evidence" value="ECO:0007669"/>
    <property type="project" value="UniProtKB-ARBA"/>
</dbReference>
<name>A0A4Y2X980_ARAVE</name>
<dbReference type="PANTHER" id="PTHR37984:SF7">
    <property type="entry name" value="INTEGRASE CATALYTIC DOMAIN-CONTAINING PROTEIN"/>
    <property type="match status" value="1"/>
</dbReference>
<sequence length="162" mass="18782">MGLSCVPEIFQKRNEANFSDIPGVLVYFDDLLIAGDTIEQHDEILGKVIKRAKELNIKFNQNKIQLKVPEVKYLGYIFNSEAMKPDPDYVQAIIDMPEPRNKTELQRILGMINYLRQFIPQASTISAPLRELLKKSTVWHWLPVNETALKTLKYKFMQVLQC</sequence>
<dbReference type="Gene3D" id="3.30.70.270">
    <property type="match status" value="2"/>
</dbReference>
<organism evidence="2 3">
    <name type="scientific">Araneus ventricosus</name>
    <name type="common">Orbweaver spider</name>
    <name type="synonym">Epeira ventricosa</name>
    <dbReference type="NCBI Taxonomy" id="182803"/>
    <lineage>
        <taxon>Eukaryota</taxon>
        <taxon>Metazoa</taxon>
        <taxon>Ecdysozoa</taxon>
        <taxon>Arthropoda</taxon>
        <taxon>Chelicerata</taxon>
        <taxon>Arachnida</taxon>
        <taxon>Araneae</taxon>
        <taxon>Araneomorphae</taxon>
        <taxon>Entelegynae</taxon>
        <taxon>Araneoidea</taxon>
        <taxon>Araneidae</taxon>
        <taxon>Araneus</taxon>
    </lineage>
</organism>